<comment type="similarity">
    <text evidence="2">Belongs to the HPPK family.</text>
</comment>
<dbReference type="Proteomes" id="UP000198850">
    <property type="component" value="Unassembled WGS sequence"/>
</dbReference>
<proteinExistence type="inferred from homology"/>
<accession>A0A1H4GG38</accession>
<dbReference type="CDD" id="cd00483">
    <property type="entry name" value="HPPK"/>
    <property type="match status" value="1"/>
</dbReference>
<dbReference type="OrthoDB" id="9808041at2"/>
<dbReference type="Gene3D" id="3.30.70.560">
    <property type="entry name" value="7,8-Dihydro-6-hydroxymethylpterin-pyrophosphokinase HPPK"/>
    <property type="match status" value="1"/>
</dbReference>
<evidence type="ECO:0000256" key="2">
    <source>
        <dbReference type="ARBA" id="ARBA00005810"/>
    </source>
</evidence>
<evidence type="ECO:0000256" key="5">
    <source>
        <dbReference type="ARBA" id="ARBA00022679"/>
    </source>
</evidence>
<evidence type="ECO:0000256" key="4">
    <source>
        <dbReference type="ARBA" id="ARBA00016218"/>
    </source>
</evidence>
<dbReference type="EMBL" id="FNRA01000010">
    <property type="protein sequence ID" value="SEB08514.1"/>
    <property type="molecule type" value="Genomic_DNA"/>
</dbReference>
<evidence type="ECO:0000313" key="15">
    <source>
        <dbReference type="Proteomes" id="UP000198850"/>
    </source>
</evidence>
<gene>
    <name evidence="14" type="ORF">SAMN05443550_11023</name>
</gene>
<dbReference type="GO" id="GO:0046656">
    <property type="term" value="P:folic acid biosynthetic process"/>
    <property type="evidence" value="ECO:0007669"/>
    <property type="project" value="UniProtKB-KW"/>
</dbReference>
<sequence length="168" mass="18704">MHLETKTVYLLLGSNLGDREAIIRQAVSKSGDEIGEIVAVSSLYETAAWGNEDQPSFLNIAIGIKTAMAPHEILSHTLKIEEELGRIRAEKWGARVIDIDIILYGEEVVSDGETLQVPHPRMHERKFVLVPLAEIAGEVYHPLLQQNITGLLSLLKDNLAVTNFHKFI</sequence>
<keyword evidence="5" id="KW-0808">Transferase</keyword>
<keyword evidence="7 14" id="KW-0418">Kinase</keyword>
<evidence type="ECO:0000256" key="3">
    <source>
        <dbReference type="ARBA" id="ARBA00013253"/>
    </source>
</evidence>
<dbReference type="SUPFAM" id="SSF55083">
    <property type="entry name" value="6-hydroxymethyl-7,8-dihydropterin pyrophosphokinase, HPPK"/>
    <property type="match status" value="1"/>
</dbReference>
<evidence type="ECO:0000256" key="7">
    <source>
        <dbReference type="ARBA" id="ARBA00022777"/>
    </source>
</evidence>
<evidence type="ECO:0000313" key="14">
    <source>
        <dbReference type="EMBL" id="SEB08514.1"/>
    </source>
</evidence>
<dbReference type="STRING" id="425514.SAMN05443550_11023"/>
<keyword evidence="8" id="KW-0067">ATP-binding</keyword>
<dbReference type="GO" id="GO:0046654">
    <property type="term" value="P:tetrahydrofolate biosynthetic process"/>
    <property type="evidence" value="ECO:0007669"/>
    <property type="project" value="UniProtKB-UniPathway"/>
</dbReference>
<comment type="pathway">
    <text evidence="1">Cofactor biosynthesis; tetrahydrofolate biosynthesis; 2-amino-4-hydroxy-6-hydroxymethyl-7,8-dihydropteridine diphosphate from 7,8-dihydroneopterin triphosphate: step 4/4.</text>
</comment>
<feature type="domain" description="7,8-dihydro-6-hydroxymethylpterin-pyrophosphokinase" evidence="13">
    <location>
        <begin position="91"/>
        <end position="102"/>
    </location>
</feature>
<name>A0A1H4GG38_9SPHI</name>
<comment type="function">
    <text evidence="10">Catalyzes the transfer of pyrophosphate from adenosine triphosphate (ATP) to 6-hydroxymethyl-7,8-dihydropterin, an enzymatic step in folate biosynthesis pathway.</text>
</comment>
<evidence type="ECO:0000256" key="1">
    <source>
        <dbReference type="ARBA" id="ARBA00005051"/>
    </source>
</evidence>
<evidence type="ECO:0000256" key="6">
    <source>
        <dbReference type="ARBA" id="ARBA00022741"/>
    </source>
</evidence>
<evidence type="ECO:0000256" key="9">
    <source>
        <dbReference type="ARBA" id="ARBA00022909"/>
    </source>
</evidence>
<dbReference type="UniPathway" id="UPA00077">
    <property type="reaction ID" value="UER00155"/>
</dbReference>
<evidence type="ECO:0000259" key="13">
    <source>
        <dbReference type="PROSITE" id="PS00794"/>
    </source>
</evidence>
<evidence type="ECO:0000256" key="12">
    <source>
        <dbReference type="ARBA" id="ARBA00033413"/>
    </source>
</evidence>
<reference evidence="14 15" key="1">
    <citation type="submission" date="2016-10" db="EMBL/GenBank/DDBJ databases">
        <authorList>
            <person name="de Groot N.N."/>
        </authorList>
    </citation>
    <scope>NUCLEOTIDE SEQUENCE [LARGE SCALE GENOMIC DNA]</scope>
    <source>
        <strain evidence="14 15">DSM 19033</strain>
    </source>
</reference>
<dbReference type="NCBIfam" id="TIGR01498">
    <property type="entry name" value="folK"/>
    <property type="match status" value="1"/>
</dbReference>
<organism evidence="14 15">
    <name type="scientific">Pedobacter hartonius</name>
    <dbReference type="NCBI Taxonomy" id="425514"/>
    <lineage>
        <taxon>Bacteria</taxon>
        <taxon>Pseudomonadati</taxon>
        <taxon>Bacteroidota</taxon>
        <taxon>Sphingobacteriia</taxon>
        <taxon>Sphingobacteriales</taxon>
        <taxon>Sphingobacteriaceae</taxon>
        <taxon>Pedobacter</taxon>
    </lineage>
</organism>
<evidence type="ECO:0000256" key="10">
    <source>
        <dbReference type="ARBA" id="ARBA00029409"/>
    </source>
</evidence>
<dbReference type="AlphaFoldDB" id="A0A1H4GG38"/>
<dbReference type="InterPro" id="IPR000550">
    <property type="entry name" value="Hppk"/>
</dbReference>
<dbReference type="GO" id="GO:0016301">
    <property type="term" value="F:kinase activity"/>
    <property type="evidence" value="ECO:0007669"/>
    <property type="project" value="UniProtKB-KW"/>
</dbReference>
<keyword evidence="6" id="KW-0547">Nucleotide-binding</keyword>
<dbReference type="GO" id="GO:0003848">
    <property type="term" value="F:2-amino-4-hydroxy-6-hydroxymethyldihydropteridine diphosphokinase activity"/>
    <property type="evidence" value="ECO:0007669"/>
    <property type="project" value="UniProtKB-EC"/>
</dbReference>
<keyword evidence="15" id="KW-1185">Reference proteome</keyword>
<dbReference type="PANTHER" id="PTHR43071:SF1">
    <property type="entry name" value="2-AMINO-4-HYDROXY-6-HYDROXYMETHYLDIHYDROPTERIDINE PYROPHOSPHOKINASE"/>
    <property type="match status" value="1"/>
</dbReference>
<dbReference type="Pfam" id="PF01288">
    <property type="entry name" value="HPPK"/>
    <property type="match status" value="1"/>
</dbReference>
<evidence type="ECO:0000256" key="11">
    <source>
        <dbReference type="ARBA" id="ARBA00029766"/>
    </source>
</evidence>
<dbReference type="InterPro" id="IPR035907">
    <property type="entry name" value="Hppk_sf"/>
</dbReference>
<dbReference type="PROSITE" id="PS00794">
    <property type="entry name" value="HPPK"/>
    <property type="match status" value="1"/>
</dbReference>
<evidence type="ECO:0000256" key="8">
    <source>
        <dbReference type="ARBA" id="ARBA00022840"/>
    </source>
</evidence>
<dbReference type="GO" id="GO:0005524">
    <property type="term" value="F:ATP binding"/>
    <property type="evidence" value="ECO:0007669"/>
    <property type="project" value="UniProtKB-KW"/>
</dbReference>
<dbReference type="EC" id="2.7.6.3" evidence="3"/>
<keyword evidence="9" id="KW-0289">Folate biosynthesis</keyword>
<dbReference type="PANTHER" id="PTHR43071">
    <property type="entry name" value="2-AMINO-4-HYDROXY-6-HYDROXYMETHYLDIHYDROPTERIDINE PYROPHOSPHOKINASE"/>
    <property type="match status" value="1"/>
</dbReference>
<protein>
    <recommendedName>
        <fullName evidence="4">2-amino-4-hydroxy-6-hydroxymethyldihydropteridine pyrophosphokinase</fullName>
        <ecNumber evidence="3">2.7.6.3</ecNumber>
    </recommendedName>
    <alternativeName>
        <fullName evidence="11">6-hydroxymethyl-7,8-dihydropterin pyrophosphokinase</fullName>
    </alternativeName>
    <alternativeName>
        <fullName evidence="12">7,8-dihydro-6-hydroxymethylpterin-pyrophosphokinase</fullName>
    </alternativeName>
</protein>
<dbReference type="RefSeq" id="WP_090558665.1">
    <property type="nucleotide sequence ID" value="NZ_FNRA01000010.1"/>
</dbReference>